<protein>
    <recommendedName>
        <fullName evidence="2">SMP-30/Gluconolactonase/LRE-like region domain-containing protein</fullName>
    </recommendedName>
</protein>
<dbReference type="Gene3D" id="2.120.10.30">
    <property type="entry name" value="TolB, C-terminal domain"/>
    <property type="match status" value="1"/>
</dbReference>
<name>A0A382KZW9_9ZZZZ</name>
<accession>A0A382KZW9</accession>
<dbReference type="EMBL" id="UINC01083166">
    <property type="protein sequence ID" value="SVC28612.1"/>
    <property type="molecule type" value="Genomic_DNA"/>
</dbReference>
<proteinExistence type="predicted"/>
<feature type="non-terminal residue" evidence="1">
    <location>
        <position position="1"/>
    </location>
</feature>
<dbReference type="AlphaFoldDB" id="A0A382KZW9"/>
<dbReference type="PANTHER" id="PTHR13833:SF71">
    <property type="entry name" value="NHL DOMAIN-CONTAINING PROTEIN"/>
    <property type="match status" value="1"/>
</dbReference>
<sequence>DGTNLYVADINNHKIRKIGIDNRSVTTLAGSGTGGNWNRQVGSEARFKNPAGITTDGIDLYVIEKSTHLLRKID</sequence>
<dbReference type="SUPFAM" id="SSF63825">
    <property type="entry name" value="YWTD domain"/>
    <property type="match status" value="1"/>
</dbReference>
<evidence type="ECO:0008006" key="2">
    <source>
        <dbReference type="Google" id="ProtNLM"/>
    </source>
</evidence>
<reference evidence="1" key="1">
    <citation type="submission" date="2018-05" db="EMBL/GenBank/DDBJ databases">
        <authorList>
            <person name="Lanie J.A."/>
            <person name="Ng W.-L."/>
            <person name="Kazmierczak K.M."/>
            <person name="Andrzejewski T.M."/>
            <person name="Davidsen T.M."/>
            <person name="Wayne K.J."/>
            <person name="Tettelin H."/>
            <person name="Glass J.I."/>
            <person name="Rusch D."/>
            <person name="Podicherti R."/>
            <person name="Tsui H.-C.T."/>
            <person name="Winkler M.E."/>
        </authorList>
    </citation>
    <scope>NUCLEOTIDE SEQUENCE</scope>
</reference>
<gene>
    <name evidence="1" type="ORF">METZ01_LOCUS281466</name>
</gene>
<dbReference type="InterPro" id="IPR011042">
    <property type="entry name" value="6-blade_b-propeller_TolB-like"/>
</dbReference>
<evidence type="ECO:0000313" key="1">
    <source>
        <dbReference type="EMBL" id="SVC28612.1"/>
    </source>
</evidence>
<organism evidence="1">
    <name type="scientific">marine metagenome</name>
    <dbReference type="NCBI Taxonomy" id="408172"/>
    <lineage>
        <taxon>unclassified sequences</taxon>
        <taxon>metagenomes</taxon>
        <taxon>ecological metagenomes</taxon>
    </lineage>
</organism>
<dbReference type="PANTHER" id="PTHR13833">
    <property type="match status" value="1"/>
</dbReference>